<dbReference type="EMBL" id="KZ821467">
    <property type="protein sequence ID" value="PYH32700.1"/>
    <property type="molecule type" value="Genomic_DNA"/>
</dbReference>
<dbReference type="InterPro" id="IPR043129">
    <property type="entry name" value="ATPase_NBD"/>
</dbReference>
<dbReference type="AlphaFoldDB" id="A0A318YJV0"/>
<dbReference type="Proteomes" id="UP000247647">
    <property type="component" value="Unassembled WGS sequence"/>
</dbReference>
<evidence type="ECO:0008006" key="3">
    <source>
        <dbReference type="Google" id="ProtNLM"/>
    </source>
</evidence>
<organism evidence="1 2">
    <name type="scientific">Aspergillus neoniger (strain CBS 115656)</name>
    <dbReference type="NCBI Taxonomy" id="1448310"/>
    <lineage>
        <taxon>Eukaryota</taxon>
        <taxon>Fungi</taxon>
        <taxon>Dikarya</taxon>
        <taxon>Ascomycota</taxon>
        <taxon>Pezizomycotina</taxon>
        <taxon>Eurotiomycetes</taxon>
        <taxon>Eurotiomycetidae</taxon>
        <taxon>Eurotiales</taxon>
        <taxon>Aspergillaceae</taxon>
        <taxon>Aspergillus</taxon>
        <taxon>Aspergillus subgen. Circumdati</taxon>
    </lineage>
</organism>
<evidence type="ECO:0000313" key="2">
    <source>
        <dbReference type="Proteomes" id="UP000247647"/>
    </source>
</evidence>
<dbReference type="PANTHER" id="PTHR42749:SF1">
    <property type="entry name" value="CELL SHAPE-DETERMINING PROTEIN MREB"/>
    <property type="match status" value="1"/>
</dbReference>
<protein>
    <recommendedName>
        <fullName evidence="3">Actin-like ATPase domain-containing protein</fullName>
    </recommendedName>
</protein>
<gene>
    <name evidence="1" type="ORF">BO87DRAFT_427690</name>
</gene>
<sequence>MLAYLQDRSVTWGQDARSRKDPVFKWLKLFLYDPEHPILRETPNPALPDGVSSEQLVSDYLRQLYTEIQNLIVSPRHSAALGTDFWFSQPASWSADNQKVFAKAVRDAGFGSKEADNLFFLTEAEAAALYFTHQKESQAEDDRIPVCDIGGGTTDVGAFHIQGTGSNTVYEPLGRPSGVNLGVAALDAAIRQHMKELPPHIFGLVRPLNEALLDRICDLKCRFHGTEEDPIQIDETGVITVPPDVLKDSLNSTVVNIIDLIMANIVPPRPLEPPVPAVFLTGGGSRVPSESVSWGATYRGILGRAISRLYFDASYGLQAAEGAIIRDGSINREQSSPHWIIRKDHAVESQHQNELFFDIHYRAGNAPITIINLLRHRAEFPDANNGESERMPPLSFHLQKLNLSCLMRVGNEYSVRVQITWEVRYSERQAIVKFTARSQNALLGEQEVLLDGCRLVE</sequence>
<name>A0A318YJV0_ASPNB</name>
<dbReference type="RefSeq" id="XP_025478178.1">
    <property type="nucleotide sequence ID" value="XM_025627420.1"/>
</dbReference>
<reference evidence="1" key="1">
    <citation type="submission" date="2016-12" db="EMBL/GenBank/DDBJ databases">
        <title>The genomes of Aspergillus section Nigri reveals drivers in fungal speciation.</title>
        <authorList>
            <consortium name="DOE Joint Genome Institute"/>
            <person name="Vesth T.C."/>
            <person name="Nybo J."/>
            <person name="Theobald S."/>
            <person name="Brandl J."/>
            <person name="Frisvad J.C."/>
            <person name="Nielsen K.F."/>
            <person name="Lyhne E.K."/>
            <person name="Kogle M.E."/>
            <person name="Kuo A."/>
            <person name="Riley R."/>
            <person name="Clum A."/>
            <person name="Nolan M."/>
            <person name="Lipzen A."/>
            <person name="Salamov A."/>
            <person name="Henrissat B."/>
            <person name="Wiebenga A."/>
            <person name="De Vries R.P."/>
            <person name="Grigoriev I.V."/>
            <person name="Mortensen U.H."/>
            <person name="Andersen M.R."/>
            <person name="Baker S.E."/>
        </authorList>
    </citation>
    <scope>NUCLEOTIDE SEQUENCE [LARGE SCALE GENOMIC DNA]</scope>
    <source>
        <strain evidence="1">CBS 115656</strain>
    </source>
</reference>
<dbReference type="PANTHER" id="PTHR42749">
    <property type="entry name" value="CELL SHAPE-DETERMINING PROTEIN MREB"/>
    <property type="match status" value="1"/>
</dbReference>
<dbReference type="OrthoDB" id="2963168at2759"/>
<keyword evidence="2" id="KW-1185">Reference proteome</keyword>
<dbReference type="GeneID" id="37129876"/>
<dbReference type="SUPFAM" id="SSF53067">
    <property type="entry name" value="Actin-like ATPase domain"/>
    <property type="match status" value="2"/>
</dbReference>
<evidence type="ECO:0000313" key="1">
    <source>
        <dbReference type="EMBL" id="PYH32700.1"/>
    </source>
</evidence>
<dbReference type="CDD" id="cd10170">
    <property type="entry name" value="ASKHA_NBD_HSP70"/>
    <property type="match status" value="1"/>
</dbReference>
<proteinExistence type="predicted"/>
<accession>A0A318YJV0</accession>
<dbReference type="Gene3D" id="3.30.420.40">
    <property type="match status" value="1"/>
</dbReference>